<feature type="transmembrane region" description="Helical" evidence="9">
    <location>
        <begin position="133"/>
        <end position="158"/>
    </location>
</feature>
<comment type="caution">
    <text evidence="12">The sequence shown here is derived from an EMBL/GenBank/DDBJ whole genome shotgun (WGS) entry which is preliminary data.</text>
</comment>
<evidence type="ECO:0000313" key="13">
    <source>
        <dbReference type="Proteomes" id="UP000758603"/>
    </source>
</evidence>
<feature type="region of interest" description="Disordered" evidence="8">
    <location>
        <begin position="1"/>
        <end position="30"/>
    </location>
</feature>
<feature type="transmembrane region" description="Helical" evidence="9">
    <location>
        <begin position="294"/>
        <end position="315"/>
    </location>
</feature>
<dbReference type="InterPro" id="IPR011527">
    <property type="entry name" value="ABC1_TM_dom"/>
</dbReference>
<feature type="region of interest" description="Disordered" evidence="8">
    <location>
        <begin position="538"/>
        <end position="557"/>
    </location>
</feature>
<dbReference type="SUPFAM" id="SSF52540">
    <property type="entry name" value="P-loop containing nucleoside triphosphate hydrolases"/>
    <property type="match status" value="2"/>
</dbReference>
<feature type="transmembrane region" description="Helical" evidence="9">
    <location>
        <begin position="403"/>
        <end position="425"/>
    </location>
</feature>
<dbReference type="InterPro" id="IPR027417">
    <property type="entry name" value="P-loop_NTPase"/>
</dbReference>
<evidence type="ECO:0000256" key="9">
    <source>
        <dbReference type="SAM" id="Phobius"/>
    </source>
</evidence>
<dbReference type="FunFam" id="1.20.1560.10:FF:000010">
    <property type="entry name" value="Multidrug resistance-associated ABC transporter"/>
    <property type="match status" value="1"/>
</dbReference>
<reference evidence="12" key="1">
    <citation type="journal article" date="2021" name="Nat. Commun.">
        <title>Genetic determinants of endophytism in the Arabidopsis root mycobiome.</title>
        <authorList>
            <person name="Mesny F."/>
            <person name="Miyauchi S."/>
            <person name="Thiergart T."/>
            <person name="Pickel B."/>
            <person name="Atanasova L."/>
            <person name="Karlsson M."/>
            <person name="Huettel B."/>
            <person name="Barry K.W."/>
            <person name="Haridas S."/>
            <person name="Chen C."/>
            <person name="Bauer D."/>
            <person name="Andreopoulos W."/>
            <person name="Pangilinan J."/>
            <person name="LaButti K."/>
            <person name="Riley R."/>
            <person name="Lipzen A."/>
            <person name="Clum A."/>
            <person name="Drula E."/>
            <person name="Henrissat B."/>
            <person name="Kohler A."/>
            <person name="Grigoriev I.V."/>
            <person name="Martin F.M."/>
            <person name="Hacquard S."/>
        </authorList>
    </citation>
    <scope>NUCLEOTIDE SEQUENCE</scope>
    <source>
        <strain evidence="12">MPI-SDFR-AT-0073</strain>
    </source>
</reference>
<dbReference type="PANTHER" id="PTHR24223:SF464">
    <property type="entry name" value="ABC-TYPE TRANSPORTER CICA"/>
    <property type="match status" value="1"/>
</dbReference>
<evidence type="ECO:0000256" key="8">
    <source>
        <dbReference type="SAM" id="MobiDB-lite"/>
    </source>
</evidence>
<dbReference type="Pfam" id="PF00664">
    <property type="entry name" value="ABC_membrane"/>
    <property type="match status" value="2"/>
</dbReference>
<feature type="domain" description="ABC transmembrane type-1" evidence="11">
    <location>
        <begin position="861"/>
        <end position="1136"/>
    </location>
</feature>
<feature type="transmembrane region" description="Helical" evidence="9">
    <location>
        <begin position="321"/>
        <end position="339"/>
    </location>
</feature>
<dbReference type="Pfam" id="PF00005">
    <property type="entry name" value="ABC_tran"/>
    <property type="match status" value="2"/>
</dbReference>
<dbReference type="FunFam" id="3.40.50.300:FF:000997">
    <property type="entry name" value="Multidrug resistance-associated protein 1"/>
    <property type="match status" value="1"/>
</dbReference>
<evidence type="ECO:0000256" key="1">
    <source>
        <dbReference type="ARBA" id="ARBA00004141"/>
    </source>
</evidence>
<protein>
    <submittedName>
        <fullName evidence="12">P-loop containing nucleoside triphosphate hydrolase protein</fullName>
    </submittedName>
</protein>
<dbReference type="CDD" id="cd18597">
    <property type="entry name" value="ABC_6TM_YOR1_D1_like"/>
    <property type="match status" value="1"/>
</dbReference>
<keyword evidence="7 9" id="KW-0472">Membrane</keyword>
<feature type="compositionally biased region" description="Basic and acidic residues" evidence="8">
    <location>
        <begin position="793"/>
        <end position="804"/>
    </location>
</feature>
<keyword evidence="12" id="KW-0378">Hydrolase</keyword>
<sequence>MQSNSTQVNAAVPITGEVNDTVSHKEDQKRRWTKITNPFRRRSRQETPVPIERQPSPEHKAGFFSLLTFQWMAPFMQLGYQRPLELNDIWDVNPQRSVPVMQTRLLASFERRRQSGDKTPLRNALYDTFQKEFLLGGFCSFIASLLQVLSPFTLQYLIQFATDAYVASHGGSKAPAISHGIAWAIGITLLQIVQTLCFNHFLYRGMIVGGQARAVLIALIFNKATKLSGRARAGGVSVEIPPPGMKPGSEEEKEWMQKNISRIEAATAVRPGWSNGRIVNLMSMDTSRVNQGSIMIHFLWTSPISILLALALLLVNITYSALPGFALLIIVVPLLARAIKVMIARRNTINTITDQRVSFTQEMLHGVQFVKYFGWESAFLDRLAGIRNQEISRMRVVLAIRHVITAVGTSMSTFATMLAFITFTLSGHELTSSRVFSSLSLFGVLSMPLNQFPQILGHVTDAAQSILRIEEFLLAEEAQDPVNWEFENENAVILENASFTWERNATRESDIDDSTTEKAAATAEQKKVNKKMGEHAMHYGGERQQSKVSGKSPTNSALDKEAIRGEGAEDQAFGLRDLNLTVGRHELVAVIGTVGSGKSSLLSALAGDMRKTGGSITLGASRGFCPQSAWIQNASVKENIIFGRKDTSTSSKSEQASNSRWYNDVLDACALRPDLDMFPYGDLTELGERGITISGGQKQRLNIARAIYCDADLILMDDPLSAVDAHVGRHIMDNAICGLLKDKCRILATHQLHVLHRCDRIVYVSEGRIIADGTFDHLMANNSSFQRMMASVVHEDGQRERHEGEDEDKAEESKSKQKTMKKNPQAATALMQAEERVVKSAGWSVYAAYVHASGTILNLPLMIILLIAAQGSNVSTSLWLSWWTSNKFGFHFGTYIGIYVALGFIQICSALAFYIHLTRASTSASRVMLQAAVTRVLRAPMSFFDTTPLGRITNRFSRDVDIMDNNLSDTLRNFLTSSGQIVAVFILVMVYFPYFAVALAALTIIFLLSVQYYRSSARELKRHDALLRSHVFTRFGEAVSGIPTIRAYGLEQEFTASVNKALDDMDGAYFLTFANQCWLSVRLDAIGNLMVLTIGILVVTSRLSVNPSISGLVLSCIISVVQYLQYSVRQFAEVENNMNSTERLHYYATKLEEEAPLHTANVRSTWPERGEIVFDDVQMRYRKDLPLILYGLNIRVAPGERVGIVGRTGAGKSSIVSALFRIVELSGGTITIDGINTATLGLHDLRSRLAIIPQEPILFQGTIRSNLDPFNKHTDAELWSALSQADLVDQDRDMKDNSKGRRIHLDALVEEEGANFSLGQRQLMALARALVRRSQIIVCDEATSSVDFETDKRVQRTIARSFKGKTLLCIAHRLKTVIGYDKICVMDAGKIVELDPPLALWEKGGTFRAMCDRSGIGRQDFNNSDEASFASE</sequence>
<keyword evidence="6 9" id="KW-1133">Transmembrane helix</keyword>
<feature type="domain" description="ABC transmembrane type-1" evidence="11">
    <location>
        <begin position="134"/>
        <end position="461"/>
    </location>
</feature>
<feature type="domain" description="ABC transporter" evidence="10">
    <location>
        <begin position="558"/>
        <end position="791"/>
    </location>
</feature>
<dbReference type="PROSITE" id="PS50929">
    <property type="entry name" value="ABC_TM1F"/>
    <property type="match status" value="2"/>
</dbReference>
<gene>
    <name evidence="12" type="ORF">BKA67DRAFT_524590</name>
</gene>
<evidence type="ECO:0000313" key="12">
    <source>
        <dbReference type="EMBL" id="KAH6646530.1"/>
    </source>
</evidence>
<dbReference type="PROSITE" id="PS50893">
    <property type="entry name" value="ABC_TRANSPORTER_2"/>
    <property type="match status" value="2"/>
</dbReference>
<dbReference type="GO" id="GO:0140359">
    <property type="term" value="F:ABC-type transporter activity"/>
    <property type="evidence" value="ECO:0007669"/>
    <property type="project" value="InterPro"/>
</dbReference>
<dbReference type="GO" id="GO:0005524">
    <property type="term" value="F:ATP binding"/>
    <property type="evidence" value="ECO:0007669"/>
    <property type="project" value="UniProtKB-KW"/>
</dbReference>
<organism evidence="12 13">
    <name type="scientific">Truncatella angustata</name>
    <dbReference type="NCBI Taxonomy" id="152316"/>
    <lineage>
        <taxon>Eukaryota</taxon>
        <taxon>Fungi</taxon>
        <taxon>Dikarya</taxon>
        <taxon>Ascomycota</taxon>
        <taxon>Pezizomycotina</taxon>
        <taxon>Sordariomycetes</taxon>
        <taxon>Xylariomycetidae</taxon>
        <taxon>Amphisphaeriales</taxon>
        <taxon>Sporocadaceae</taxon>
        <taxon>Truncatella</taxon>
    </lineage>
</organism>
<evidence type="ECO:0000256" key="7">
    <source>
        <dbReference type="ARBA" id="ARBA00023136"/>
    </source>
</evidence>
<keyword evidence="3 9" id="KW-0812">Transmembrane</keyword>
<evidence type="ECO:0000256" key="3">
    <source>
        <dbReference type="ARBA" id="ARBA00022692"/>
    </source>
</evidence>
<feature type="compositionally biased region" description="Polar residues" evidence="8">
    <location>
        <begin position="546"/>
        <end position="557"/>
    </location>
</feature>
<dbReference type="InterPro" id="IPR036640">
    <property type="entry name" value="ABC1_TM_sf"/>
</dbReference>
<dbReference type="PROSITE" id="PS00211">
    <property type="entry name" value="ABC_TRANSPORTER_1"/>
    <property type="match status" value="2"/>
</dbReference>
<dbReference type="GeneID" id="70127478"/>
<dbReference type="Gene3D" id="1.20.1560.10">
    <property type="entry name" value="ABC transporter type 1, transmembrane domain"/>
    <property type="match status" value="2"/>
</dbReference>
<feature type="domain" description="ABC transporter" evidence="10">
    <location>
        <begin position="1172"/>
        <end position="1413"/>
    </location>
</feature>
<feature type="transmembrane region" description="Helical" evidence="9">
    <location>
        <begin position="181"/>
        <end position="203"/>
    </location>
</feature>
<dbReference type="GO" id="GO:0016020">
    <property type="term" value="C:membrane"/>
    <property type="evidence" value="ECO:0007669"/>
    <property type="project" value="UniProtKB-SubCell"/>
</dbReference>
<dbReference type="Gene3D" id="3.40.50.300">
    <property type="entry name" value="P-loop containing nucleotide triphosphate hydrolases"/>
    <property type="match status" value="2"/>
</dbReference>
<evidence type="ECO:0000256" key="6">
    <source>
        <dbReference type="ARBA" id="ARBA00022989"/>
    </source>
</evidence>
<evidence type="ECO:0000256" key="5">
    <source>
        <dbReference type="ARBA" id="ARBA00022840"/>
    </source>
</evidence>
<feature type="region of interest" description="Disordered" evidence="8">
    <location>
        <begin position="793"/>
        <end position="825"/>
    </location>
</feature>
<dbReference type="PANTHER" id="PTHR24223">
    <property type="entry name" value="ATP-BINDING CASSETTE SUB-FAMILY C"/>
    <property type="match status" value="1"/>
</dbReference>
<evidence type="ECO:0000256" key="4">
    <source>
        <dbReference type="ARBA" id="ARBA00022741"/>
    </source>
</evidence>
<dbReference type="CDD" id="cd03250">
    <property type="entry name" value="ABCC_MRP_domain1"/>
    <property type="match status" value="1"/>
</dbReference>
<evidence type="ECO:0000256" key="2">
    <source>
        <dbReference type="ARBA" id="ARBA00022448"/>
    </source>
</evidence>
<dbReference type="SUPFAM" id="SSF90123">
    <property type="entry name" value="ABC transporter transmembrane region"/>
    <property type="match status" value="2"/>
</dbReference>
<feature type="region of interest" description="Disordered" evidence="8">
    <location>
        <begin position="505"/>
        <end position="528"/>
    </location>
</feature>
<feature type="transmembrane region" description="Helical" evidence="9">
    <location>
        <begin position="981"/>
        <end position="1008"/>
    </location>
</feature>
<dbReference type="EMBL" id="JAGPXC010000009">
    <property type="protein sequence ID" value="KAH6646530.1"/>
    <property type="molecule type" value="Genomic_DNA"/>
</dbReference>
<keyword evidence="2" id="KW-0813">Transport</keyword>
<evidence type="ECO:0000259" key="11">
    <source>
        <dbReference type="PROSITE" id="PS50929"/>
    </source>
</evidence>
<proteinExistence type="predicted"/>
<dbReference type="InterPro" id="IPR017871">
    <property type="entry name" value="ABC_transporter-like_CS"/>
</dbReference>
<dbReference type="InterPro" id="IPR003593">
    <property type="entry name" value="AAA+_ATPase"/>
</dbReference>
<dbReference type="Proteomes" id="UP000758603">
    <property type="component" value="Unassembled WGS sequence"/>
</dbReference>
<dbReference type="CDD" id="cd03244">
    <property type="entry name" value="ABCC_MRP_domain2"/>
    <property type="match status" value="1"/>
</dbReference>
<dbReference type="InterPro" id="IPR003439">
    <property type="entry name" value="ABC_transporter-like_ATP-bd"/>
</dbReference>
<name>A0A9P8RN73_9PEZI</name>
<feature type="transmembrane region" description="Helical" evidence="9">
    <location>
        <begin position="1085"/>
        <end position="1103"/>
    </location>
</feature>
<evidence type="ECO:0000259" key="10">
    <source>
        <dbReference type="PROSITE" id="PS50893"/>
    </source>
</evidence>
<accession>A0A9P8RN73</accession>
<dbReference type="FunFam" id="3.40.50.300:FF:000565">
    <property type="entry name" value="ABC bile acid transporter"/>
    <property type="match status" value="1"/>
</dbReference>
<dbReference type="SMART" id="SM00382">
    <property type="entry name" value="AAA"/>
    <property type="match status" value="2"/>
</dbReference>
<dbReference type="OrthoDB" id="6500128at2759"/>
<dbReference type="InterPro" id="IPR050173">
    <property type="entry name" value="ABC_transporter_C-like"/>
</dbReference>
<keyword evidence="5" id="KW-0067">ATP-binding</keyword>
<keyword evidence="13" id="KW-1185">Reference proteome</keyword>
<feature type="transmembrane region" description="Helical" evidence="9">
    <location>
        <begin position="888"/>
        <end position="915"/>
    </location>
</feature>
<comment type="subcellular location">
    <subcellularLocation>
        <location evidence="1">Membrane</location>
        <topology evidence="1">Multi-pass membrane protein</topology>
    </subcellularLocation>
</comment>
<dbReference type="CDD" id="cd18606">
    <property type="entry name" value="ABC_6TM_YOR1_D2_like"/>
    <property type="match status" value="1"/>
</dbReference>
<dbReference type="RefSeq" id="XP_045953044.1">
    <property type="nucleotide sequence ID" value="XM_046098586.1"/>
</dbReference>
<dbReference type="GO" id="GO:0016887">
    <property type="term" value="F:ATP hydrolysis activity"/>
    <property type="evidence" value="ECO:0007669"/>
    <property type="project" value="InterPro"/>
</dbReference>
<keyword evidence="4" id="KW-0547">Nucleotide-binding</keyword>